<organism evidence="1 2">
    <name type="scientific">Colocasia esculenta</name>
    <name type="common">Wild taro</name>
    <name type="synonym">Arum esculentum</name>
    <dbReference type="NCBI Taxonomy" id="4460"/>
    <lineage>
        <taxon>Eukaryota</taxon>
        <taxon>Viridiplantae</taxon>
        <taxon>Streptophyta</taxon>
        <taxon>Embryophyta</taxon>
        <taxon>Tracheophyta</taxon>
        <taxon>Spermatophyta</taxon>
        <taxon>Magnoliopsida</taxon>
        <taxon>Liliopsida</taxon>
        <taxon>Araceae</taxon>
        <taxon>Aroideae</taxon>
        <taxon>Colocasieae</taxon>
        <taxon>Colocasia</taxon>
    </lineage>
</organism>
<reference evidence="1" key="1">
    <citation type="submission" date="2017-07" db="EMBL/GenBank/DDBJ databases">
        <title>Taro Niue Genome Assembly and Annotation.</title>
        <authorList>
            <person name="Atibalentja N."/>
            <person name="Keating K."/>
            <person name="Fields C.J."/>
        </authorList>
    </citation>
    <scope>NUCLEOTIDE SEQUENCE</scope>
    <source>
        <strain evidence="1">Niue_2</strain>
        <tissue evidence="1">Leaf</tissue>
    </source>
</reference>
<dbReference type="EMBL" id="NMUH01002407">
    <property type="protein sequence ID" value="MQL99779.1"/>
    <property type="molecule type" value="Genomic_DNA"/>
</dbReference>
<proteinExistence type="predicted"/>
<dbReference type="Proteomes" id="UP000652761">
    <property type="component" value="Unassembled WGS sequence"/>
</dbReference>
<protein>
    <submittedName>
        <fullName evidence="1">Uncharacterized protein</fullName>
    </submittedName>
</protein>
<dbReference type="AlphaFoldDB" id="A0A843W9M9"/>
<name>A0A843W9M9_COLES</name>
<keyword evidence="2" id="KW-1185">Reference proteome</keyword>
<evidence type="ECO:0000313" key="1">
    <source>
        <dbReference type="EMBL" id="MQL99779.1"/>
    </source>
</evidence>
<comment type="caution">
    <text evidence="1">The sequence shown here is derived from an EMBL/GenBank/DDBJ whole genome shotgun (WGS) entry which is preliminary data.</text>
</comment>
<sequence>MKGCLNHRLPHGGEDAAGHLTVWVTWLSGFLRRGHTRITSSGGARPDVWLSAKAGRLAVASRGAAELRATL</sequence>
<evidence type="ECO:0000313" key="2">
    <source>
        <dbReference type="Proteomes" id="UP000652761"/>
    </source>
</evidence>
<accession>A0A843W9M9</accession>
<gene>
    <name evidence="1" type="ORF">Taro_032502</name>
</gene>